<protein>
    <submittedName>
        <fullName evidence="1">Uncharacterized protein</fullName>
    </submittedName>
</protein>
<evidence type="ECO:0000313" key="2">
    <source>
        <dbReference type="Proteomes" id="UP000319219"/>
    </source>
</evidence>
<keyword evidence="2" id="KW-1185">Reference proteome</keyword>
<sequence>MKCIVPARIHINRIPLYASASQEELIMLWIRKYWNKPERARPMGNFYKTRQARKQNHDTIKAGASKRTPLERHRINENGGGGMKACFEWHYLQTHIRLMSMALL</sequence>
<organism evidence="1 2">
    <name type="scientific">Paenibacillus ottowii</name>
    <dbReference type="NCBI Taxonomy" id="2315729"/>
    <lineage>
        <taxon>Bacteria</taxon>
        <taxon>Bacillati</taxon>
        <taxon>Bacillota</taxon>
        <taxon>Bacilli</taxon>
        <taxon>Bacillales</taxon>
        <taxon>Paenibacillaceae</taxon>
        <taxon>Paenibacillus</taxon>
    </lineage>
</organism>
<dbReference type="Proteomes" id="UP000319219">
    <property type="component" value="Unassembled WGS sequence"/>
</dbReference>
<reference evidence="1 2" key="1">
    <citation type="submission" date="2019-07" db="EMBL/GenBank/DDBJ databases">
        <title>Paenibacillus ottowii sp. nov. isolated from a fermentation system processing bovine manure.</title>
        <authorList>
            <person name="Velazquez L.F."/>
            <person name="Rajbanshi S."/>
            <person name="Guan S."/>
            <person name="Hinchee M."/>
            <person name="Welsh A."/>
        </authorList>
    </citation>
    <scope>NUCLEOTIDE SEQUENCE [LARGE SCALE GENOMIC DNA]</scope>
    <source>
        <strain evidence="1 2">MS2379</strain>
    </source>
</reference>
<name>A0ABY3B5D2_9BACL</name>
<accession>A0ABY3B5D2</accession>
<dbReference type="EMBL" id="VIJZ01000004">
    <property type="protein sequence ID" value="TQR98766.1"/>
    <property type="molecule type" value="Genomic_DNA"/>
</dbReference>
<proteinExistence type="predicted"/>
<evidence type="ECO:0000313" key="1">
    <source>
        <dbReference type="EMBL" id="TQR98766.1"/>
    </source>
</evidence>
<comment type="caution">
    <text evidence="1">The sequence shown here is derived from an EMBL/GenBank/DDBJ whole genome shotgun (WGS) entry which is preliminary data.</text>
</comment>
<gene>
    <name evidence="1" type="ORF">FKV70_11350</name>
</gene>